<dbReference type="OrthoDB" id="541276at2759"/>
<keyword evidence="3 13" id="KW-0808">Transferase</keyword>
<keyword evidence="3 13" id="KW-0723">Serine/threonine-protein kinase</keyword>
<dbReference type="STRING" id="7574.A0A2R2MT75"/>
<keyword evidence="10" id="KW-0832">Ubl conjugation</keyword>
<keyword evidence="2" id="KW-0217">Developmental protein</keyword>
<dbReference type="PROSITE" id="PS00107">
    <property type="entry name" value="PROTEIN_KINASE_ATP"/>
    <property type="match status" value="1"/>
</dbReference>
<dbReference type="AlphaFoldDB" id="A0A2R2MT75"/>
<evidence type="ECO:0000256" key="8">
    <source>
        <dbReference type="ARBA" id="ARBA00022840"/>
    </source>
</evidence>
<dbReference type="Gene3D" id="1.10.510.10">
    <property type="entry name" value="Transferase(Phosphotransferase) domain 1"/>
    <property type="match status" value="1"/>
</dbReference>
<keyword evidence="11" id="KW-0744">Spermatogenesis</keyword>
<evidence type="ECO:0000256" key="11">
    <source>
        <dbReference type="ARBA" id="ARBA00022871"/>
    </source>
</evidence>
<gene>
    <name evidence="16" type="primary">LOC112042695</name>
</gene>
<dbReference type="GO" id="GO:0005524">
    <property type="term" value="F:ATP binding"/>
    <property type="evidence" value="ECO:0007669"/>
    <property type="project" value="UniProtKB-UniRule"/>
</dbReference>
<keyword evidence="7" id="KW-0221">Differentiation</keyword>
<name>A0A2R2MT75_LINAN</name>
<keyword evidence="4" id="KW-0597">Phosphoprotein</keyword>
<dbReference type="SMART" id="SM00220">
    <property type="entry name" value="S_TKc"/>
    <property type="match status" value="1"/>
</dbReference>
<protein>
    <submittedName>
        <fullName evidence="16">Testis-specific serine/threonine-protein kinase 1-like</fullName>
    </submittedName>
</protein>
<dbReference type="InParanoid" id="A0A2R2MT75"/>
<keyword evidence="6 12" id="KW-0547">Nucleotide-binding</keyword>
<keyword evidence="9" id="KW-0460">Magnesium</keyword>
<sequence>MAKRGEENRADEHLKDKGYILGDVLGEGSYAKVRNAYSRNHNCRAAVKIINKRKAPRNFVVRFLSRELEIIQKLDHPNIIKVFDVIELGPKVYICMEIAGHGDLLEYIRLRGSVPDETAKLMFLEFVEAVDYLHSNNLTHRDLKCENILIDTRNNIKLSDFGFARTFTEGEFSRTFCGSAAYAAPEILQGHPYNMPAYDIWSMGVVLYIMVTGSMPYDDSSVRRMIKEQLERRVRFPRGARVAPPCRSLIHHMLTADVTQRATTQDILASDWLKDVRSPKKDKPVE</sequence>
<evidence type="ECO:0000256" key="1">
    <source>
        <dbReference type="ARBA" id="ARBA00001946"/>
    </source>
</evidence>
<evidence type="ECO:0000256" key="9">
    <source>
        <dbReference type="ARBA" id="ARBA00022842"/>
    </source>
</evidence>
<dbReference type="Proteomes" id="UP000085678">
    <property type="component" value="Unplaced"/>
</dbReference>
<dbReference type="GeneID" id="112042695"/>
<dbReference type="OMA" id="MLNASMP"/>
<dbReference type="GO" id="GO:0050321">
    <property type="term" value="F:tau-protein kinase activity"/>
    <property type="evidence" value="ECO:0007669"/>
    <property type="project" value="TreeGrafter"/>
</dbReference>
<dbReference type="KEGG" id="lak:112042695"/>
<dbReference type="PRINTS" id="PR00109">
    <property type="entry name" value="TYRKINASE"/>
</dbReference>
<dbReference type="GO" id="GO:0000287">
    <property type="term" value="F:magnesium ion binding"/>
    <property type="evidence" value="ECO:0007669"/>
    <property type="project" value="UniProtKB-ARBA"/>
</dbReference>
<dbReference type="PANTHER" id="PTHR24346:SF102">
    <property type="entry name" value="TESTIS-SPECIFIC SERINE_THREONINE-PROTEIN KINASE 1"/>
    <property type="match status" value="1"/>
</dbReference>
<comment type="cofactor">
    <cofactor evidence="1">
        <name>Mg(2+)</name>
        <dbReference type="ChEBI" id="CHEBI:18420"/>
    </cofactor>
</comment>
<dbReference type="SUPFAM" id="SSF56112">
    <property type="entry name" value="Protein kinase-like (PK-like)"/>
    <property type="match status" value="1"/>
</dbReference>
<accession>A0A2R2MT75</accession>
<evidence type="ECO:0000256" key="2">
    <source>
        <dbReference type="ARBA" id="ARBA00022473"/>
    </source>
</evidence>
<dbReference type="RefSeq" id="XP_023933456.1">
    <property type="nucleotide sequence ID" value="XM_024077688.1"/>
</dbReference>
<evidence type="ECO:0000313" key="15">
    <source>
        <dbReference type="Proteomes" id="UP000085678"/>
    </source>
</evidence>
<evidence type="ECO:0000256" key="4">
    <source>
        <dbReference type="ARBA" id="ARBA00022553"/>
    </source>
</evidence>
<evidence type="ECO:0000259" key="14">
    <source>
        <dbReference type="PROSITE" id="PS50011"/>
    </source>
</evidence>
<keyword evidence="8 12" id="KW-0067">ATP-binding</keyword>
<evidence type="ECO:0000256" key="7">
    <source>
        <dbReference type="ARBA" id="ARBA00022782"/>
    </source>
</evidence>
<dbReference type="Pfam" id="PF00069">
    <property type="entry name" value="Pkinase"/>
    <property type="match status" value="1"/>
</dbReference>
<keyword evidence="3 13" id="KW-0418">Kinase</keyword>
<dbReference type="CDD" id="cd14080">
    <property type="entry name" value="STKc_TSSK-like"/>
    <property type="match status" value="1"/>
</dbReference>
<organism evidence="15 16">
    <name type="scientific">Lingula anatina</name>
    <name type="common">Brachiopod</name>
    <name type="synonym">Lingula unguis</name>
    <dbReference type="NCBI Taxonomy" id="7574"/>
    <lineage>
        <taxon>Eukaryota</taxon>
        <taxon>Metazoa</taxon>
        <taxon>Spiralia</taxon>
        <taxon>Lophotrochozoa</taxon>
        <taxon>Brachiopoda</taxon>
        <taxon>Linguliformea</taxon>
        <taxon>Lingulata</taxon>
        <taxon>Lingulida</taxon>
        <taxon>Linguloidea</taxon>
        <taxon>Lingulidae</taxon>
        <taxon>Lingula</taxon>
    </lineage>
</organism>
<keyword evidence="15" id="KW-1185">Reference proteome</keyword>
<dbReference type="GO" id="GO:0035556">
    <property type="term" value="P:intracellular signal transduction"/>
    <property type="evidence" value="ECO:0007669"/>
    <property type="project" value="TreeGrafter"/>
</dbReference>
<evidence type="ECO:0000256" key="13">
    <source>
        <dbReference type="RuleBase" id="RU000304"/>
    </source>
</evidence>
<evidence type="ECO:0000313" key="16">
    <source>
        <dbReference type="RefSeq" id="XP_023933456.1"/>
    </source>
</evidence>
<evidence type="ECO:0000256" key="3">
    <source>
        <dbReference type="ARBA" id="ARBA00022527"/>
    </source>
</evidence>
<dbReference type="RefSeq" id="XP_013421516.2">
    <property type="nucleotide sequence ID" value="XM_013566062.2"/>
</dbReference>
<evidence type="ECO:0000256" key="12">
    <source>
        <dbReference type="PROSITE-ProRule" id="PRU10141"/>
    </source>
</evidence>
<dbReference type="InterPro" id="IPR001245">
    <property type="entry name" value="Ser-Thr/Tyr_kinase_cat_dom"/>
</dbReference>
<dbReference type="InterPro" id="IPR008271">
    <property type="entry name" value="Ser/Thr_kinase_AS"/>
</dbReference>
<dbReference type="PROSITE" id="PS00108">
    <property type="entry name" value="PROTEIN_KINASE_ST"/>
    <property type="match status" value="1"/>
</dbReference>
<dbReference type="GO" id="GO:0030154">
    <property type="term" value="P:cell differentiation"/>
    <property type="evidence" value="ECO:0007669"/>
    <property type="project" value="UniProtKB-KW"/>
</dbReference>
<dbReference type="GO" id="GO:0005737">
    <property type="term" value="C:cytoplasm"/>
    <property type="evidence" value="ECO:0007669"/>
    <property type="project" value="TreeGrafter"/>
</dbReference>
<evidence type="ECO:0000256" key="10">
    <source>
        <dbReference type="ARBA" id="ARBA00022843"/>
    </source>
</evidence>
<dbReference type="InterPro" id="IPR000719">
    <property type="entry name" value="Prot_kinase_dom"/>
</dbReference>
<reference evidence="16" key="1">
    <citation type="submission" date="2025-08" db="UniProtKB">
        <authorList>
            <consortium name="RefSeq"/>
        </authorList>
    </citation>
    <scope>IDENTIFICATION</scope>
    <source>
        <tissue evidence="16">Gonads</tissue>
    </source>
</reference>
<dbReference type="PANTHER" id="PTHR24346">
    <property type="entry name" value="MAP/MICROTUBULE AFFINITY-REGULATING KINASE"/>
    <property type="match status" value="1"/>
</dbReference>
<dbReference type="InterPro" id="IPR011009">
    <property type="entry name" value="Kinase-like_dom_sf"/>
</dbReference>
<feature type="domain" description="Protein kinase" evidence="14">
    <location>
        <begin position="19"/>
        <end position="273"/>
    </location>
</feature>
<dbReference type="GO" id="GO:0000226">
    <property type="term" value="P:microtubule cytoskeleton organization"/>
    <property type="evidence" value="ECO:0007669"/>
    <property type="project" value="TreeGrafter"/>
</dbReference>
<comment type="similarity">
    <text evidence="13">Belongs to the protein kinase superfamily.</text>
</comment>
<keyword evidence="5" id="KW-0479">Metal-binding</keyword>
<evidence type="ECO:0000256" key="5">
    <source>
        <dbReference type="ARBA" id="ARBA00022723"/>
    </source>
</evidence>
<evidence type="ECO:0000256" key="6">
    <source>
        <dbReference type="ARBA" id="ARBA00022741"/>
    </source>
</evidence>
<dbReference type="GO" id="GO:0007283">
    <property type="term" value="P:spermatogenesis"/>
    <property type="evidence" value="ECO:0007669"/>
    <property type="project" value="UniProtKB-KW"/>
</dbReference>
<feature type="binding site" evidence="12">
    <location>
        <position position="48"/>
    </location>
    <ligand>
        <name>ATP</name>
        <dbReference type="ChEBI" id="CHEBI:30616"/>
    </ligand>
</feature>
<dbReference type="FunFam" id="1.10.510.10:FF:000658">
    <property type="entry name" value="Protein CBG12184"/>
    <property type="match status" value="1"/>
</dbReference>
<dbReference type="InterPro" id="IPR017441">
    <property type="entry name" value="Protein_kinase_ATP_BS"/>
</dbReference>
<proteinExistence type="inferred from homology"/>
<dbReference type="KEGG" id="lak:106181610"/>
<dbReference type="PROSITE" id="PS50011">
    <property type="entry name" value="PROTEIN_KINASE_DOM"/>
    <property type="match status" value="1"/>
</dbReference>